<evidence type="ECO:0000259" key="2">
    <source>
        <dbReference type="Pfam" id="PF00750"/>
    </source>
</evidence>
<dbReference type="GO" id="GO:0005524">
    <property type="term" value="F:ATP binding"/>
    <property type="evidence" value="ECO:0007669"/>
    <property type="project" value="UniProtKB-KW"/>
</dbReference>
<sequence length="153" mass="17557">MDLTNDGNFKLWKLGAMELSSDGSYSFTPTELVSLRYCLKKVKADWTIYVVDSTQEKHFQELIKVAKQAGWTSQNGPKVSIAVVTLHHPNDEMRLSTPALNILRSMQRSPYSTRQGGWMEQEITGPNCWGSWIWCSEVRLFLNFIFCILVEFS</sequence>
<comment type="similarity">
    <text evidence="1">Belongs to the class-I aminoacyl-tRNA synthetase family.</text>
</comment>
<organism evidence="3 4">
    <name type="scientific">Aquilegia coerulea</name>
    <name type="common">Rocky mountain columbine</name>
    <dbReference type="NCBI Taxonomy" id="218851"/>
    <lineage>
        <taxon>Eukaryota</taxon>
        <taxon>Viridiplantae</taxon>
        <taxon>Streptophyta</taxon>
        <taxon>Embryophyta</taxon>
        <taxon>Tracheophyta</taxon>
        <taxon>Spermatophyta</taxon>
        <taxon>Magnoliopsida</taxon>
        <taxon>Ranunculales</taxon>
        <taxon>Ranunculaceae</taxon>
        <taxon>Thalictroideae</taxon>
        <taxon>Aquilegia</taxon>
    </lineage>
</organism>
<keyword evidence="4" id="KW-1185">Reference proteome</keyword>
<dbReference type="InterPro" id="IPR035684">
    <property type="entry name" value="ArgRS_core"/>
</dbReference>
<name>A0A2G5E3E6_AQUCA</name>
<dbReference type="PANTHER" id="PTHR11956">
    <property type="entry name" value="ARGINYL-TRNA SYNTHETASE"/>
    <property type="match status" value="1"/>
</dbReference>
<gene>
    <name evidence="3" type="ORF">AQUCO_01300789v1</name>
</gene>
<evidence type="ECO:0000313" key="3">
    <source>
        <dbReference type="EMBL" id="PIA50283.1"/>
    </source>
</evidence>
<dbReference type="AlphaFoldDB" id="A0A2G5E3E6"/>
<dbReference type="GO" id="GO:0006420">
    <property type="term" value="P:arginyl-tRNA aminoacylation"/>
    <property type="evidence" value="ECO:0007669"/>
    <property type="project" value="InterPro"/>
</dbReference>
<dbReference type="Proteomes" id="UP000230069">
    <property type="component" value="Unassembled WGS sequence"/>
</dbReference>
<keyword evidence="1" id="KW-0067">ATP-binding</keyword>
<dbReference type="Pfam" id="PF00750">
    <property type="entry name" value="tRNA-synt_1d"/>
    <property type="match status" value="1"/>
</dbReference>
<dbReference type="InterPro" id="IPR001278">
    <property type="entry name" value="Arg-tRNA-ligase"/>
</dbReference>
<dbReference type="EMBL" id="KZ305030">
    <property type="protein sequence ID" value="PIA50283.1"/>
    <property type="molecule type" value="Genomic_DNA"/>
</dbReference>
<keyword evidence="1" id="KW-0030">Aminoacyl-tRNA synthetase</keyword>
<keyword evidence="1" id="KW-0648">Protein biosynthesis</keyword>
<dbReference type="STRING" id="218851.A0A2G5E3E6"/>
<protein>
    <recommendedName>
        <fullName evidence="2">Arginyl-tRNA synthetase catalytic core domain-containing protein</fullName>
    </recommendedName>
</protein>
<dbReference type="InterPro" id="IPR014729">
    <property type="entry name" value="Rossmann-like_a/b/a_fold"/>
</dbReference>
<evidence type="ECO:0000256" key="1">
    <source>
        <dbReference type="RuleBase" id="RU363038"/>
    </source>
</evidence>
<dbReference type="GO" id="GO:0004814">
    <property type="term" value="F:arginine-tRNA ligase activity"/>
    <property type="evidence" value="ECO:0007669"/>
    <property type="project" value="InterPro"/>
</dbReference>
<feature type="domain" description="Arginyl-tRNA synthetase catalytic core" evidence="2">
    <location>
        <begin position="14"/>
        <end position="74"/>
    </location>
</feature>
<dbReference type="PANTHER" id="PTHR11956:SF5">
    <property type="entry name" value="ARGININE--TRNA LIGASE, CYTOPLASMIC"/>
    <property type="match status" value="1"/>
</dbReference>
<dbReference type="OrthoDB" id="1718388at2759"/>
<keyword evidence="1" id="KW-0436">Ligase</keyword>
<keyword evidence="1" id="KW-0547">Nucleotide-binding</keyword>
<dbReference type="InParanoid" id="A0A2G5E3E6"/>
<accession>A0A2G5E3E6</accession>
<proteinExistence type="inferred from homology"/>
<reference evidence="3 4" key="1">
    <citation type="submission" date="2017-09" db="EMBL/GenBank/DDBJ databases">
        <title>WGS assembly of Aquilegia coerulea Goldsmith.</title>
        <authorList>
            <person name="Hodges S."/>
            <person name="Kramer E."/>
            <person name="Nordborg M."/>
            <person name="Tomkins J."/>
            <person name="Borevitz J."/>
            <person name="Derieg N."/>
            <person name="Yan J."/>
            <person name="Mihaltcheva S."/>
            <person name="Hayes R.D."/>
            <person name="Rokhsar D."/>
        </authorList>
    </citation>
    <scope>NUCLEOTIDE SEQUENCE [LARGE SCALE GENOMIC DNA]</scope>
    <source>
        <strain evidence="4">cv. Goldsmith</strain>
    </source>
</reference>
<dbReference type="Gene3D" id="3.40.50.620">
    <property type="entry name" value="HUPs"/>
    <property type="match status" value="1"/>
</dbReference>
<evidence type="ECO:0000313" key="4">
    <source>
        <dbReference type="Proteomes" id="UP000230069"/>
    </source>
</evidence>